<sequence>MGGMPYATGLSDEQWVLAEPLVTAGKQERAARPATGNPGSRDLRGIVNALLHRNRTGCRR</sequence>
<dbReference type="RefSeq" id="WP_344602202.1">
    <property type="nucleotide sequence ID" value="NZ_BAAATK010000011.1"/>
</dbReference>
<dbReference type="EMBL" id="BAAATK010000011">
    <property type="protein sequence ID" value="GAA2432946.1"/>
    <property type="molecule type" value="Genomic_DNA"/>
</dbReference>
<evidence type="ECO:0000313" key="2">
    <source>
        <dbReference type="EMBL" id="GAA2432946.1"/>
    </source>
</evidence>
<name>A0ABP5WT88_9ACTN</name>
<evidence type="ECO:0000313" key="3">
    <source>
        <dbReference type="Proteomes" id="UP001500460"/>
    </source>
</evidence>
<evidence type="ECO:0000259" key="1">
    <source>
        <dbReference type="Pfam" id="PF13340"/>
    </source>
</evidence>
<dbReference type="InterPro" id="IPR025161">
    <property type="entry name" value="IS402-like_dom"/>
</dbReference>
<comment type="caution">
    <text evidence="2">The sequence shown here is derived from an EMBL/GenBank/DDBJ whole genome shotgun (WGS) entry which is preliminary data.</text>
</comment>
<protein>
    <recommendedName>
        <fullName evidence="1">Insertion element IS402-like domain-containing protein</fullName>
    </recommendedName>
</protein>
<feature type="domain" description="Insertion element IS402-like" evidence="1">
    <location>
        <begin position="10"/>
        <end position="59"/>
    </location>
</feature>
<proteinExistence type="predicted"/>
<keyword evidence="3" id="KW-1185">Reference proteome</keyword>
<gene>
    <name evidence="2" type="ORF">GCM10010421_22360</name>
</gene>
<dbReference type="Proteomes" id="UP001500460">
    <property type="component" value="Unassembled WGS sequence"/>
</dbReference>
<reference evidence="3" key="1">
    <citation type="journal article" date="2019" name="Int. J. Syst. Evol. Microbiol.">
        <title>The Global Catalogue of Microorganisms (GCM) 10K type strain sequencing project: providing services to taxonomists for standard genome sequencing and annotation.</title>
        <authorList>
            <consortium name="The Broad Institute Genomics Platform"/>
            <consortium name="The Broad Institute Genome Sequencing Center for Infectious Disease"/>
            <person name="Wu L."/>
            <person name="Ma J."/>
        </authorList>
    </citation>
    <scope>NUCLEOTIDE SEQUENCE [LARGE SCALE GENOMIC DNA]</scope>
    <source>
        <strain evidence="3">JCM 6922</strain>
    </source>
</reference>
<organism evidence="2 3">
    <name type="scientific">Streptomyces glaucus</name>
    <dbReference type="NCBI Taxonomy" id="284029"/>
    <lineage>
        <taxon>Bacteria</taxon>
        <taxon>Bacillati</taxon>
        <taxon>Actinomycetota</taxon>
        <taxon>Actinomycetes</taxon>
        <taxon>Kitasatosporales</taxon>
        <taxon>Streptomycetaceae</taxon>
        <taxon>Streptomyces</taxon>
    </lineage>
</organism>
<accession>A0ABP5WT88</accession>
<dbReference type="Pfam" id="PF13340">
    <property type="entry name" value="DUF4096"/>
    <property type="match status" value="1"/>
</dbReference>